<reference evidence="1" key="1">
    <citation type="journal article" date="2015" name="Nature">
        <title>Complex archaea that bridge the gap between prokaryotes and eukaryotes.</title>
        <authorList>
            <person name="Spang A."/>
            <person name="Saw J.H."/>
            <person name="Jorgensen S.L."/>
            <person name="Zaremba-Niedzwiedzka K."/>
            <person name="Martijn J."/>
            <person name="Lind A.E."/>
            <person name="van Eijk R."/>
            <person name="Schleper C."/>
            <person name="Guy L."/>
            <person name="Ettema T.J."/>
        </authorList>
    </citation>
    <scope>NUCLEOTIDE SEQUENCE</scope>
</reference>
<comment type="caution">
    <text evidence="1">The sequence shown here is derived from an EMBL/GenBank/DDBJ whole genome shotgun (WGS) entry which is preliminary data.</text>
</comment>
<sequence length="64" mass="7054">MLICERDGKFHIVRKITKSGMSLKVNTYCGQDGFSEIDQLPIEFLGKLCAGCQGSWDETKKAAG</sequence>
<proteinExistence type="predicted"/>
<name>A0A0F9J6A2_9ZZZZ</name>
<evidence type="ECO:0000313" key="1">
    <source>
        <dbReference type="EMBL" id="KKM65259.1"/>
    </source>
</evidence>
<dbReference type="EMBL" id="LAZR01010755">
    <property type="protein sequence ID" value="KKM65259.1"/>
    <property type="molecule type" value="Genomic_DNA"/>
</dbReference>
<organism evidence="1">
    <name type="scientific">marine sediment metagenome</name>
    <dbReference type="NCBI Taxonomy" id="412755"/>
    <lineage>
        <taxon>unclassified sequences</taxon>
        <taxon>metagenomes</taxon>
        <taxon>ecological metagenomes</taxon>
    </lineage>
</organism>
<accession>A0A0F9J6A2</accession>
<protein>
    <submittedName>
        <fullName evidence="1">Uncharacterized protein</fullName>
    </submittedName>
</protein>
<gene>
    <name evidence="1" type="ORF">LCGC14_1493020</name>
</gene>
<dbReference type="AlphaFoldDB" id="A0A0F9J6A2"/>